<keyword evidence="3" id="KW-0862">Zinc</keyword>
<evidence type="ECO:0000256" key="5">
    <source>
        <dbReference type="PROSITE-ProRule" id="PRU00175"/>
    </source>
</evidence>
<dbReference type="InterPro" id="IPR001841">
    <property type="entry name" value="Znf_RING"/>
</dbReference>
<feature type="active site" description="Nucleophile" evidence="6">
    <location>
        <position position="509"/>
    </location>
</feature>
<evidence type="ECO:0000256" key="2">
    <source>
        <dbReference type="ARBA" id="ARBA00022771"/>
    </source>
</evidence>
<dbReference type="Proteomes" id="UP001147746">
    <property type="component" value="Unassembled WGS sequence"/>
</dbReference>
<dbReference type="Pfam" id="PF01734">
    <property type="entry name" value="Patatin"/>
    <property type="match status" value="1"/>
</dbReference>
<proteinExistence type="predicted"/>
<dbReference type="PANTHER" id="PTHR24185:SF8">
    <property type="entry name" value="PNPLA DOMAIN-CONTAINING PROTEIN"/>
    <property type="match status" value="1"/>
</dbReference>
<evidence type="ECO:0000259" key="8">
    <source>
        <dbReference type="PROSITE" id="PS51635"/>
    </source>
</evidence>
<gene>
    <name evidence="9" type="ORF">N7476_000358</name>
</gene>
<name>A0A9W9UDU7_9EURO</name>
<keyword evidence="10" id="KW-1185">Reference proteome</keyword>
<keyword evidence="1" id="KW-0479">Metal-binding</keyword>
<accession>A0A9W9UDU7</accession>
<evidence type="ECO:0008006" key="11">
    <source>
        <dbReference type="Google" id="ProtNLM"/>
    </source>
</evidence>
<keyword evidence="6" id="KW-0442">Lipid degradation</keyword>
<reference evidence="9" key="1">
    <citation type="submission" date="2022-12" db="EMBL/GenBank/DDBJ databases">
        <authorList>
            <person name="Petersen C."/>
        </authorList>
    </citation>
    <scope>NUCLEOTIDE SEQUENCE</scope>
    <source>
        <strain evidence="9">IBT 21472</strain>
    </source>
</reference>
<dbReference type="AlphaFoldDB" id="A0A9W9UDU7"/>
<dbReference type="GO" id="GO:0016020">
    <property type="term" value="C:membrane"/>
    <property type="evidence" value="ECO:0007669"/>
    <property type="project" value="TreeGrafter"/>
</dbReference>
<evidence type="ECO:0000259" key="7">
    <source>
        <dbReference type="PROSITE" id="PS50089"/>
    </source>
</evidence>
<evidence type="ECO:0000313" key="9">
    <source>
        <dbReference type="EMBL" id="KAJ5330575.1"/>
    </source>
</evidence>
<dbReference type="CDD" id="cd07199">
    <property type="entry name" value="Pat17_PNPLA8_PNPLA9_like"/>
    <property type="match status" value="1"/>
</dbReference>
<dbReference type="SUPFAM" id="SSF52151">
    <property type="entry name" value="FabD/lysophospholipase-like"/>
    <property type="match status" value="1"/>
</dbReference>
<comment type="caution">
    <text evidence="9">The sequence shown here is derived from an EMBL/GenBank/DDBJ whole genome shotgun (WGS) entry which is preliminary data.</text>
</comment>
<dbReference type="EMBL" id="JAPZBO010000001">
    <property type="protein sequence ID" value="KAJ5330575.1"/>
    <property type="molecule type" value="Genomic_DNA"/>
</dbReference>
<dbReference type="SUPFAM" id="SSF57850">
    <property type="entry name" value="RING/U-box"/>
    <property type="match status" value="1"/>
</dbReference>
<dbReference type="InterPro" id="IPR002641">
    <property type="entry name" value="PNPLA_dom"/>
</dbReference>
<evidence type="ECO:0000256" key="4">
    <source>
        <dbReference type="ARBA" id="ARBA00023098"/>
    </source>
</evidence>
<dbReference type="InterPro" id="IPR016035">
    <property type="entry name" value="Acyl_Trfase/lysoPLipase"/>
</dbReference>
<feature type="short sequence motif" description="GXSXG" evidence="6">
    <location>
        <begin position="507"/>
        <end position="511"/>
    </location>
</feature>
<feature type="short sequence motif" description="DGA/G" evidence="6">
    <location>
        <begin position="669"/>
        <end position="671"/>
    </location>
</feature>
<feature type="domain" description="PNPLA" evidence="8">
    <location>
        <begin position="471"/>
        <end position="682"/>
    </location>
</feature>
<dbReference type="Gene3D" id="3.40.1090.10">
    <property type="entry name" value="Cytosolic phospholipase A2 catalytic domain"/>
    <property type="match status" value="1"/>
</dbReference>
<reference evidence="9" key="2">
    <citation type="journal article" date="2023" name="IMA Fungus">
        <title>Comparative genomic study of the Penicillium genus elucidates a diverse pangenome and 15 lateral gene transfer events.</title>
        <authorList>
            <person name="Petersen C."/>
            <person name="Sorensen T."/>
            <person name="Nielsen M.R."/>
            <person name="Sondergaard T.E."/>
            <person name="Sorensen J.L."/>
            <person name="Fitzpatrick D.A."/>
            <person name="Frisvad J.C."/>
            <person name="Nielsen K.L."/>
        </authorList>
    </citation>
    <scope>NUCLEOTIDE SEQUENCE</scope>
    <source>
        <strain evidence="9">IBT 21472</strain>
    </source>
</reference>
<dbReference type="GO" id="GO:0016042">
    <property type="term" value="P:lipid catabolic process"/>
    <property type="evidence" value="ECO:0007669"/>
    <property type="project" value="UniProtKB-UniRule"/>
</dbReference>
<evidence type="ECO:0000313" key="10">
    <source>
        <dbReference type="Proteomes" id="UP001147746"/>
    </source>
</evidence>
<keyword evidence="4 6" id="KW-0443">Lipid metabolism</keyword>
<evidence type="ECO:0000256" key="3">
    <source>
        <dbReference type="ARBA" id="ARBA00022833"/>
    </source>
</evidence>
<dbReference type="PROSITE" id="PS00518">
    <property type="entry name" value="ZF_RING_1"/>
    <property type="match status" value="1"/>
</dbReference>
<dbReference type="GO" id="GO:0046486">
    <property type="term" value="P:glycerolipid metabolic process"/>
    <property type="evidence" value="ECO:0007669"/>
    <property type="project" value="UniProtKB-ARBA"/>
</dbReference>
<evidence type="ECO:0000256" key="1">
    <source>
        <dbReference type="ARBA" id="ARBA00022723"/>
    </source>
</evidence>
<keyword evidence="6" id="KW-0378">Hydrolase</keyword>
<dbReference type="PANTHER" id="PTHR24185">
    <property type="entry name" value="CALCIUM-INDEPENDENT PHOSPHOLIPASE A2-GAMMA"/>
    <property type="match status" value="1"/>
</dbReference>
<feature type="domain" description="RING-type" evidence="7">
    <location>
        <begin position="406"/>
        <end position="452"/>
    </location>
</feature>
<dbReference type="InterPro" id="IPR017907">
    <property type="entry name" value="Znf_RING_CS"/>
</dbReference>
<protein>
    <recommendedName>
        <fullName evidence="11">Calcium-independent phospholipase A2-gamma</fullName>
    </recommendedName>
</protein>
<dbReference type="GO" id="GO:0047499">
    <property type="term" value="F:calcium-independent phospholipase A2 activity"/>
    <property type="evidence" value="ECO:0007669"/>
    <property type="project" value="TreeGrafter"/>
</dbReference>
<keyword evidence="2 5" id="KW-0863">Zinc-finger</keyword>
<sequence length="957" mass="106564">MAAWLDLVNEDESWTLVDTGRLEELVQGMPYPKRQYPCLVYFAGSSNRLKALRVLYPHNNVTRKGPAGLVRLHLSVKTGHGENPILFAESSFCLEKSLGDSKWLRHSTKRHRKFTIPDADRLYPPGKLHQEVKTQLIVPWTQVLCLFVDSESDMQSAQNLLQQPLRQLAIGGNPVPASMQVVIVLTRQEGPDVSAASMLANFHEVAETGGITVLDLRQRCGLSDTVTFEPLRNLIHEHLSTIRTQQDSTYCRLSASHIGAFWNSYVQGYRRSLNAPQFDLLAQARRGYPRNESMNDCLRESARALTSSGCSEEDMQEFVVSAFLLDAYPPGMHGFSPTLVFAALYEKHCVEISKDGSSNHHCESISTGFKQQFLQLNSQNTSATVRKDVLRRFFRQWGGLRSTTTCFVCLTRPPEHMMPCKHALCDTCVVIFGKSSSLGEYLWDVAECPVCDEKFVVSIRQLPPTKHPVILSLDGGGVRGLYQLGLLQALEKRIGVPIAFLPDLCLGTSVGALTAIDIFFNNSSVEDCLRAFPDLARRIFRRSRIQVPRFIQWFASAFNLMLTGLYDSASLSQTLKEAVTPERRIFDVATASPAGCRVAVVASRTSDGKACVLANYRGTGQRNAKAAYQFLVPNSSQENPSLSDVAMCSVAAPFYFQTRRLPGFVPLQDGGVRANNPLAIALRESGIIWPSSKRHDLLLSVGTGVSTTSPDHNSRHSNAWEGALPRLFRAMMSSPSMDGQQGFFEALNYLPHHSKPDVFRLDQAIRGPLPELDDISVLEEFSKMNFVVPDELVRTILASAMFFFELDATPVPSHVGYYCEGSILCSRPGAGKILARVLIETPGAKFQAGQDHPLGVVDPADCCQLCGYFRKRVAFRVASLEERFSINIANSTCCEKIGGFPKSTQEFLDEQQAFAHFGRADHQTPQWPPARHCWCIRDTKRKIRFIEPASGQKRMRL</sequence>
<dbReference type="PROSITE" id="PS50089">
    <property type="entry name" value="ZF_RING_2"/>
    <property type="match status" value="1"/>
</dbReference>
<feature type="short sequence motif" description="GXGXXG" evidence="6">
    <location>
        <begin position="475"/>
        <end position="480"/>
    </location>
</feature>
<dbReference type="GO" id="GO:0008270">
    <property type="term" value="F:zinc ion binding"/>
    <property type="evidence" value="ECO:0007669"/>
    <property type="project" value="UniProtKB-KW"/>
</dbReference>
<dbReference type="Gene3D" id="3.30.40.10">
    <property type="entry name" value="Zinc/RING finger domain, C3HC4 (zinc finger)"/>
    <property type="match status" value="1"/>
</dbReference>
<dbReference type="GO" id="GO:0019369">
    <property type="term" value="P:arachidonate metabolic process"/>
    <property type="evidence" value="ECO:0007669"/>
    <property type="project" value="TreeGrafter"/>
</dbReference>
<dbReference type="InterPro" id="IPR013083">
    <property type="entry name" value="Znf_RING/FYVE/PHD"/>
</dbReference>
<dbReference type="PROSITE" id="PS51635">
    <property type="entry name" value="PNPLA"/>
    <property type="match status" value="1"/>
</dbReference>
<feature type="active site" description="Proton acceptor" evidence="6">
    <location>
        <position position="669"/>
    </location>
</feature>
<organism evidence="9 10">
    <name type="scientific">Penicillium atrosanguineum</name>
    <dbReference type="NCBI Taxonomy" id="1132637"/>
    <lineage>
        <taxon>Eukaryota</taxon>
        <taxon>Fungi</taxon>
        <taxon>Dikarya</taxon>
        <taxon>Ascomycota</taxon>
        <taxon>Pezizomycotina</taxon>
        <taxon>Eurotiomycetes</taxon>
        <taxon>Eurotiomycetidae</taxon>
        <taxon>Eurotiales</taxon>
        <taxon>Aspergillaceae</taxon>
        <taxon>Penicillium</taxon>
    </lineage>
</organism>
<evidence type="ECO:0000256" key="6">
    <source>
        <dbReference type="PROSITE-ProRule" id="PRU01161"/>
    </source>
</evidence>